<sequence>MELAHVCLVALVGYALAGLLGACFLVRFRRLHCVRQVQPWYCMVHYVCYGGVLVYLMCTGLIQRRHNGNEDGEMMSAGTSRTLFGRAPTAFQHPPASRPWQVCEPLGPVALHVFLSPWARAASAPPSPATPTTIVPFCCLYESLVQVIVATAFFSSFALWCNARWRYAVMGMAERQPGLWQAIVAVTATEATSAGPRSGTALAGASSEVNKRGVSILDETGSDAAATPSPRMSGGSFVVPSNFAQRPLVVPRRRRARAPSHATSARNVGNSSQGDFEHSSGITSVAIATEDVGEGDCPVNHTRAYHTKRRTGGHKATAATAASRDGALVEEATSSGSQGKFGQRGLRHPRPQQQYRRVTAFCEDDYDDIDDDGEERLSGRGPSSQAGHTASFPSVRKNEEPPSSRSLWCRLLCFSGWRLWSTSEYECEEAPASARQRGLASLEQRRRFQRLCRQLLAAFWLSDAVVVLLVFLFFALLAVARVAVAVATASAWATTHASMAKESNGLVVGKGGDGQLLTVTVAAAVVPCPTEGFVGIAGLLLLAAQRALLRRRTRGLQQILTLSAVAASASFATSAARRGSITARQQQLRQRLLRRSSRKLSCCGLHSSTDFSCIPSTSQQHRMEAAGSAARGATATATSALFRFRHALAVSLLLLILQLLSDVAWAWVAAVWLTAGSAVASLADAVVDPLRWVSSEYRCLVSRTRWELFLSYSFTPFSLDLMNAHGQHVMGSMQASMPGPLGGLGLPGAAGKEWLGCRSNSTCIATSTTAMPTFSSRHRRFSTVQRSARVRAGGGRGPLGMSSRHGVPFSSRAASSLSTSSAATAASETLLAEGVAGVILGEGHERGGCLSDDAPGPHGVAGGGAAAATTISPIQFWHNVAVKVLQKAGKATGEVVGAAELRGGDDGNGVGVVAAAAAETPSVGVRRSLVDGGCVGAGAVRLHSGWAAAEDAAVPIPSSCFLSVADPFGRTPAAALLYPTPAVVGPMGLLSTTPDMEHLSPASARFARENLKGSMLLALPTVARVGGKIEAAEPEMREWPTVSKREEQWPEEVAMGAQRRPASGAVALGWTPPDKDENLQVGRPSADSAVPGALEGAGETQQPQSGTRDGWLSRALTTVVSSLAVTRCSSGCIDSDGAEAPSAQPDYASEALNASLIYSFSSFSSSTARAPIDHEEDFERFLNCVRRDGDNTYALQGLLAAGGSTYGQRVDAKGRGALHYAAMGGFVHGAIFLGRIGADPNVLDKAGYAPLHYAVLYHTKVRPSPRITDESPSAGALEAPQVLGIPVLETTAVQAAEQAKKRRQRHQQQQVEWVQAQLQAAYSAGSDAACGVGSRISSGKSPQQPTPAASSHAADASAAMSGTPSKSLTTLPLPIVIPPLLPSQPSKGAASAAARSTSSAVSDANSTAIRTTTTAAAAAVAAVVVPEEKAPLCSMAGALVHLGAQVDLPTVKGLTALHLAVMQGSIGLVNILLREGANPLLGPELEALSITESSDTAARSASSTGSDEVIVKSSRKAMSQSSYGRRSNKASSLNPKQQRQASTDTPQTTNRGRGKASLISSESDDSHAASGDVSGSFATFMQRRKWVDVHITNAGNPIVNGHCKSPLLLAVELDADLAVASMLRHAALQTTAARVVAGLSPSLVPVARVPEQTSSASLPAPPGVASVVAVVSMASDSPASRAQGCSPSAPLPVAAANIVDSHTGHSVAAAGFVDLSTSSALLSHASPASTAHPLADSIAEDAAAVFPLPISEAVVSASVSSSNAHLPGSGLMPPHTAGVHDVSLSSSTTTAAVATALHLSSARTWWERCCPHGFSPLHIALVLGNPQATRVLLLRWCYAEDVAHSRDATATPHKSLSGTKRLGGRARESSSHGPRMTTIAALALPESVLVSTTTVPPLMFPEAAATSTAVTAASDDAANILVDFVSGATSSFNVDVVAAAEQQQQQPVLAHVTVPLAEEAEGSPLSMSGTSAGGAAAAAPTATLSLVPSTGPVTFWVPPLRLNLFHLAAVGDSVECLAYVLRWRGAPDYVPCSLDDVYDDERHTAYPRCESTLAQDAYQRRRPHQRQQKRRRAHRLHQAARNLAGVAESEAAVATTEPNALRTMEDVVPADRSSRRISAAGASRRMASGGEVTAVEAATLVGSMGELGAVSKQSPSLSAATAASQSAAGVAAAPGWSSVPSSTGSRTVGTAKNSFKTHSDDTASSATSDIFNQTWSSDGFSVEPSGADNAAAAPTASRRERRARAQQQAFVRALVTLLQANIRVDAVRQRVRATVFGSNGGGGAGGAIGRNFLRRPSGNCTLRKTAKPQKAKARRPSPPRPRMGRVDGQGGDDGNGSIVMANTCFGSTAAAAALHTGMTVCYATMSHPLRRHKSIFRSENGAGDCSSRSSGNDKDVQRRIDEEPVALRELSRQTKEADRLRRLRQQRTRAFVSAVAKLRQSITGVPIDIAHLAAVETAVDRACVTMTSASARRSLQQALLIVTRRLQNQHRRARLASGLSCVAAAATAAADAASNHGDGQASRPESDNEYAVITTASATGDASTVSMRNVGGKGSGGGDEYGLRASATVSVGKSKSGSSSSLSRSTRRKEDTEADCSSSSGSSSSCPCPDSPLAASYYSSLHSATTTTATAMHESRSAEPAERSTASANDAEKHDRCGQESTLRLLRAISAELNAIDTRGLTPLHYAIANRNASMVYLLCAYGATFVFASEQTEVDLTGHSAEVIAATVAVDRHSGDGDAGASVEAGIEPATSQEDMLTPTANTNSTSPVSSLLLTAWASARAQLSAAAVTVATDALFSLGERYYAQLSPSTQEALRRAAKSGSAEYLLLWMPTQDEREAERQLLASPPALHPPMSPAVPNNTIASTASGRRHSPEKDDLLSAPSPVVVSPSCLPATSQQPATMAATLTAALGINDASLVTRATVAPSNAPMTSERPLAKTTMMAGSAGVDEGSGDAPLAYLQAHLIDQDTKALQSMVAGKANSSGDDVSGEGIANSSRSPSPSLRASSDANVSLSETKNEAMVTVNAEAGRPSKRCATRETPLQCSVSSSPASATATVLPSSPDAAAPAPEYTLLEPHDVFLTHVVRNPAKADSIVRAAMEGTALRYLFLASVVSGNNL</sequence>
<organism evidence="6 7">
    <name type="scientific">Leishmania orientalis</name>
    <dbReference type="NCBI Taxonomy" id="2249476"/>
    <lineage>
        <taxon>Eukaryota</taxon>
        <taxon>Discoba</taxon>
        <taxon>Euglenozoa</taxon>
        <taxon>Kinetoplastea</taxon>
        <taxon>Metakinetoplastina</taxon>
        <taxon>Trypanosomatida</taxon>
        <taxon>Trypanosomatidae</taxon>
        <taxon>Leishmaniinae</taxon>
        <taxon>Leishmania</taxon>
    </lineage>
</organism>
<feature type="region of interest" description="Disordered" evidence="4">
    <location>
        <begin position="371"/>
        <end position="402"/>
    </location>
</feature>
<keyword evidence="5" id="KW-0812">Transmembrane</keyword>
<dbReference type="PROSITE" id="PS50297">
    <property type="entry name" value="ANK_REP_REGION"/>
    <property type="match status" value="2"/>
</dbReference>
<dbReference type="InterPro" id="IPR036770">
    <property type="entry name" value="Ankyrin_rpt-contain_sf"/>
</dbReference>
<feature type="region of interest" description="Disordered" evidence="4">
    <location>
        <begin position="2378"/>
        <end position="2401"/>
    </location>
</feature>
<dbReference type="GeneID" id="92363337"/>
<evidence type="ECO:0008006" key="8">
    <source>
        <dbReference type="Google" id="ProtNLM"/>
    </source>
</evidence>
<dbReference type="Gene3D" id="1.25.40.20">
    <property type="entry name" value="Ankyrin repeat-containing domain"/>
    <property type="match status" value="3"/>
</dbReference>
<keyword evidence="5" id="KW-0472">Membrane</keyword>
<feature type="compositionally biased region" description="Low complexity" evidence="4">
    <location>
        <begin position="2087"/>
        <end position="2097"/>
    </location>
</feature>
<feature type="compositionally biased region" description="Basic and acidic residues" evidence="4">
    <location>
        <begin position="2391"/>
        <end position="2401"/>
    </location>
</feature>
<feature type="compositionally biased region" description="Low complexity" evidence="4">
    <location>
        <begin position="314"/>
        <end position="326"/>
    </location>
</feature>
<feature type="compositionally biased region" description="Low complexity" evidence="4">
    <location>
        <begin position="799"/>
        <end position="812"/>
    </location>
</feature>
<comment type="caution">
    <text evidence="6">The sequence shown here is derived from an EMBL/GenBank/DDBJ whole genome shotgun (WGS) entry which is preliminary data.</text>
</comment>
<keyword evidence="7" id="KW-1185">Reference proteome</keyword>
<feature type="repeat" description="ANK" evidence="3">
    <location>
        <begin position="1213"/>
        <end position="1245"/>
    </location>
</feature>
<evidence type="ECO:0000256" key="2">
    <source>
        <dbReference type="ARBA" id="ARBA00023043"/>
    </source>
</evidence>
<feature type="compositionally biased region" description="Polar residues" evidence="4">
    <location>
        <begin position="1516"/>
        <end position="1551"/>
    </location>
</feature>
<feature type="region of interest" description="Disordered" evidence="4">
    <location>
        <begin position="1332"/>
        <end position="1365"/>
    </location>
</feature>
<dbReference type="PANTHER" id="PTHR24171">
    <property type="entry name" value="ANKYRIN REPEAT DOMAIN-CONTAINING PROTEIN 39-RELATED"/>
    <property type="match status" value="1"/>
</dbReference>
<feature type="region of interest" description="Disordered" evidence="4">
    <location>
        <begin position="1493"/>
        <end position="1572"/>
    </location>
</feature>
<feature type="transmembrane region" description="Helical" evidence="5">
    <location>
        <begin position="134"/>
        <end position="160"/>
    </location>
</feature>
<feature type="compositionally biased region" description="Low complexity" evidence="4">
    <location>
        <begin position="1348"/>
        <end position="1361"/>
    </location>
</feature>
<protein>
    <recommendedName>
        <fullName evidence="8">Ankyrin repeat protein</fullName>
    </recommendedName>
</protein>
<name>A0A836L426_9TRYP</name>
<keyword evidence="1" id="KW-0677">Repeat</keyword>
<feature type="compositionally biased region" description="Low complexity" evidence="4">
    <location>
        <begin position="2568"/>
        <end position="2584"/>
    </location>
</feature>
<feature type="region of interest" description="Disordered" evidence="4">
    <location>
        <begin position="2087"/>
        <end position="2130"/>
    </location>
</feature>
<feature type="region of interest" description="Disordered" evidence="4">
    <location>
        <begin position="1848"/>
        <end position="1874"/>
    </location>
</feature>
<feature type="repeat" description="ANK" evidence="3">
    <location>
        <begin position="1452"/>
        <end position="1478"/>
    </location>
</feature>
<feature type="region of interest" description="Disordered" evidence="4">
    <location>
        <begin position="2568"/>
        <end position="2609"/>
    </location>
</feature>
<feature type="compositionally biased region" description="Basic residues" evidence="4">
    <location>
        <begin position="2304"/>
        <end position="2317"/>
    </location>
</feature>
<feature type="transmembrane region" description="Helical" evidence="5">
    <location>
        <begin position="647"/>
        <end position="673"/>
    </location>
</feature>
<evidence type="ECO:0000256" key="1">
    <source>
        <dbReference type="ARBA" id="ARBA00022737"/>
    </source>
</evidence>
<evidence type="ECO:0000256" key="3">
    <source>
        <dbReference type="PROSITE-ProRule" id="PRU00023"/>
    </source>
</evidence>
<evidence type="ECO:0000313" key="7">
    <source>
        <dbReference type="Proteomes" id="UP000674143"/>
    </source>
</evidence>
<feature type="compositionally biased region" description="Basic residues" evidence="4">
    <location>
        <begin position="303"/>
        <end position="313"/>
    </location>
</feature>
<feature type="compositionally biased region" description="Low complexity" evidence="4">
    <location>
        <begin position="2116"/>
        <end position="2130"/>
    </location>
</feature>
<feature type="transmembrane region" description="Helical" evidence="5">
    <location>
        <begin position="516"/>
        <end position="544"/>
    </location>
</feature>
<dbReference type="PROSITE" id="PS50088">
    <property type="entry name" value="ANK_REPEAT"/>
    <property type="match status" value="3"/>
</dbReference>
<feature type="compositionally biased region" description="Low complexity" evidence="4">
    <location>
        <begin position="1493"/>
        <end position="1506"/>
    </location>
</feature>
<feature type="compositionally biased region" description="Polar residues" evidence="4">
    <location>
        <begin position="1335"/>
        <end position="1347"/>
    </location>
</feature>
<feature type="compositionally biased region" description="Polar residues" evidence="4">
    <location>
        <begin position="2180"/>
        <end position="2196"/>
    </location>
</feature>
<feature type="compositionally biased region" description="Low complexity" evidence="4">
    <location>
        <begin position="2227"/>
        <end position="2236"/>
    </location>
</feature>
<feature type="region of interest" description="Disordered" evidence="4">
    <location>
        <begin position="785"/>
        <end position="812"/>
    </location>
</feature>
<evidence type="ECO:0000256" key="5">
    <source>
        <dbReference type="SAM" id="Phobius"/>
    </source>
</evidence>
<feature type="region of interest" description="Disordered" evidence="4">
    <location>
        <begin position="2171"/>
        <end position="2205"/>
    </location>
</feature>
<evidence type="ECO:0000256" key="4">
    <source>
        <dbReference type="SAM" id="MobiDB-lite"/>
    </source>
</evidence>
<evidence type="ECO:0000313" key="6">
    <source>
        <dbReference type="EMBL" id="KAG5487838.1"/>
    </source>
</evidence>
<dbReference type="SUPFAM" id="SSF48403">
    <property type="entry name" value="Ankyrin repeat"/>
    <property type="match status" value="2"/>
</dbReference>
<feature type="compositionally biased region" description="Low complexity" evidence="4">
    <location>
        <begin position="2595"/>
        <end position="2609"/>
    </location>
</feature>
<reference evidence="7" key="1">
    <citation type="journal article" date="2021" name="Microbiol. Resour. Announc.">
        <title>LGAAP: Leishmaniinae Genome Assembly and Annotation Pipeline.</title>
        <authorList>
            <person name="Almutairi H."/>
            <person name="Urbaniak M.D."/>
            <person name="Bates M.D."/>
            <person name="Jariyapan N."/>
            <person name="Kwakye-Nuako G."/>
            <person name="Thomaz-Soccol V."/>
            <person name="Al-Salem W.S."/>
            <person name="Dillon R.J."/>
            <person name="Bates P.A."/>
            <person name="Gatherer D."/>
        </authorList>
    </citation>
    <scope>NUCLEOTIDE SEQUENCE [LARGE SCALE GENOMIC DNA]</scope>
</reference>
<dbReference type="InterPro" id="IPR002110">
    <property type="entry name" value="Ankyrin_rpt"/>
</dbReference>
<proteinExistence type="predicted"/>
<accession>A0A836L426</accession>
<feature type="transmembrane region" description="Helical" evidence="5">
    <location>
        <begin position="40"/>
        <end position="62"/>
    </location>
</feature>
<dbReference type="EMBL" id="JAFHLR010000004">
    <property type="protein sequence ID" value="KAG5487838.1"/>
    <property type="molecule type" value="Genomic_DNA"/>
</dbReference>
<feature type="region of interest" description="Disordered" evidence="4">
    <location>
        <begin position="2848"/>
        <end position="2886"/>
    </location>
</feature>
<dbReference type="SMART" id="SM00248">
    <property type="entry name" value="ANK"/>
    <property type="match status" value="5"/>
</dbReference>
<feature type="region of interest" description="Disordered" evidence="4">
    <location>
        <begin position="293"/>
        <end position="354"/>
    </location>
</feature>
<feature type="transmembrane region" description="Helical" evidence="5">
    <location>
        <begin position="6"/>
        <end position="28"/>
    </location>
</feature>
<feature type="region of interest" description="Disordered" evidence="4">
    <location>
        <begin position="2286"/>
        <end position="2334"/>
    </location>
</feature>
<keyword evidence="5" id="KW-1133">Transmembrane helix</keyword>
<feature type="transmembrane region" description="Helical" evidence="5">
    <location>
        <begin position="455"/>
        <end position="480"/>
    </location>
</feature>
<gene>
    <name evidence="6" type="ORF">LSCM4_07517</name>
</gene>
<dbReference type="Pfam" id="PF00023">
    <property type="entry name" value="Ank"/>
    <property type="match status" value="2"/>
</dbReference>
<feature type="region of interest" description="Disordered" evidence="4">
    <location>
        <begin position="1054"/>
        <end position="1110"/>
    </location>
</feature>
<feature type="region of interest" description="Disordered" evidence="4">
    <location>
        <begin position="2628"/>
        <end position="2657"/>
    </location>
</feature>
<feature type="compositionally biased region" description="Polar residues" evidence="4">
    <location>
        <begin position="381"/>
        <end position="392"/>
    </location>
</feature>
<feature type="compositionally biased region" description="Polar residues" evidence="4">
    <location>
        <begin position="2859"/>
        <end position="2869"/>
    </location>
</feature>
<keyword evidence="2 3" id="KW-0040">ANK repeat</keyword>
<feature type="repeat" description="ANK" evidence="3">
    <location>
        <begin position="2679"/>
        <end position="2711"/>
    </location>
</feature>
<dbReference type="RefSeq" id="XP_067066035.1">
    <property type="nucleotide sequence ID" value="XM_067209403.1"/>
</dbReference>
<feature type="compositionally biased region" description="Low complexity" evidence="4">
    <location>
        <begin position="2997"/>
        <end position="3009"/>
    </location>
</feature>
<dbReference type="Proteomes" id="UP000674143">
    <property type="component" value="Unassembled WGS sequence"/>
</dbReference>
<reference evidence="7" key="2">
    <citation type="journal article" date="2021" name="Sci. Data">
        <title>Chromosome-scale genome sequencing, assembly and annotation of six genomes from subfamily Leishmaniinae.</title>
        <authorList>
            <person name="Almutairi H."/>
            <person name="Urbaniak M.D."/>
            <person name="Bates M.D."/>
            <person name="Jariyapan N."/>
            <person name="Kwakye-Nuako G."/>
            <person name="Thomaz Soccol V."/>
            <person name="Al-Salem W.S."/>
            <person name="Dillon R.J."/>
            <person name="Bates P.A."/>
            <person name="Gatherer D."/>
        </authorList>
    </citation>
    <scope>NUCLEOTIDE SEQUENCE [LARGE SCALE GENOMIC DNA]</scope>
</reference>
<feature type="region of interest" description="Disordered" evidence="4">
    <location>
        <begin position="248"/>
        <end position="279"/>
    </location>
</feature>
<dbReference type="KEGG" id="loi:92363337"/>
<feature type="region of interest" description="Disordered" evidence="4">
    <location>
        <begin position="2978"/>
        <end position="3020"/>
    </location>
</feature>
<feature type="region of interest" description="Disordered" evidence="4">
    <location>
        <begin position="2217"/>
        <end position="2244"/>
    </location>
</feature>
<feature type="compositionally biased region" description="Basic and acidic residues" evidence="4">
    <location>
        <begin position="2633"/>
        <end position="2642"/>
    </location>
</feature>